<evidence type="ECO:0000313" key="1">
    <source>
        <dbReference type="EMBL" id="ABW33166.1"/>
    </source>
</evidence>
<dbReference type="KEGG" id="amr:AM1_F0016"/>
<dbReference type="AlphaFoldDB" id="A8ZPZ9"/>
<protein>
    <submittedName>
        <fullName evidence="1">Uncharacterized protein</fullName>
    </submittedName>
</protein>
<proteinExistence type="predicted"/>
<name>A8ZPZ9_ACAM1</name>
<accession>A8ZPZ9</accession>
<evidence type="ECO:0000313" key="2">
    <source>
        <dbReference type="Proteomes" id="UP000000268"/>
    </source>
</evidence>
<keyword evidence="2" id="KW-1185">Reference proteome</keyword>
<dbReference type="OrthoDB" id="9850330at2"/>
<organism evidence="1 2">
    <name type="scientific">Acaryochloris marina (strain MBIC 11017)</name>
    <dbReference type="NCBI Taxonomy" id="329726"/>
    <lineage>
        <taxon>Bacteria</taxon>
        <taxon>Bacillati</taxon>
        <taxon>Cyanobacteriota</taxon>
        <taxon>Cyanophyceae</taxon>
        <taxon>Acaryochloridales</taxon>
        <taxon>Acaryochloridaceae</taxon>
        <taxon>Acaryochloris</taxon>
    </lineage>
</organism>
<geneLocation type="plasmid" evidence="1 2">
    <name>pREB6</name>
</geneLocation>
<reference evidence="1 2" key="1">
    <citation type="journal article" date="2008" name="Proc. Natl. Acad. Sci. U.S.A.">
        <title>Niche adaptation and genome expansion in the chlorophyll d-producing cyanobacterium Acaryochloris marina.</title>
        <authorList>
            <person name="Swingley W.D."/>
            <person name="Chen M."/>
            <person name="Cheung P.C."/>
            <person name="Conrad A.L."/>
            <person name="Dejesa L.C."/>
            <person name="Hao J."/>
            <person name="Honchak B.M."/>
            <person name="Karbach L.E."/>
            <person name="Kurdoglu A."/>
            <person name="Lahiri S."/>
            <person name="Mastrian S.D."/>
            <person name="Miyashita H."/>
            <person name="Page L."/>
            <person name="Ramakrishna P."/>
            <person name="Satoh S."/>
            <person name="Sattley W.M."/>
            <person name="Shimada Y."/>
            <person name="Taylor H.L."/>
            <person name="Tomo T."/>
            <person name="Tsuchiya T."/>
            <person name="Wang Z.T."/>
            <person name="Raymond J."/>
            <person name="Mimuro M."/>
            <person name="Blankenship R.E."/>
            <person name="Touchman J.W."/>
        </authorList>
    </citation>
    <scope>NUCLEOTIDE SEQUENCE [LARGE SCALE GENOMIC DNA]</scope>
    <source>
        <strain evidence="2">MBIC 11017</strain>
        <plasmid evidence="2">Plasmid pREB6</plasmid>
    </source>
</reference>
<dbReference type="RefSeq" id="WP_012168090.1">
    <property type="nucleotide sequence ID" value="NC_009931.1"/>
</dbReference>
<sequence length="71" mass="8261">MQPPGIPHQGAFFMMPRGNPIKMYVAKIEVWNGRSFQLIDFQQAQTQESLRLVIRECVAAMGLKLIYWYES</sequence>
<dbReference type="Proteomes" id="UP000000268">
    <property type="component" value="Plasmid pREB6"/>
</dbReference>
<dbReference type="EMBL" id="CP000843">
    <property type="protein sequence ID" value="ABW33166.1"/>
    <property type="molecule type" value="Genomic_DNA"/>
</dbReference>
<keyword evidence="1" id="KW-0614">Plasmid</keyword>
<dbReference type="HOGENOM" id="CLU_202287_0_0_3"/>
<gene>
    <name evidence="1" type="ordered locus">AM1_F0016</name>
</gene>